<dbReference type="Proteomes" id="UP000257039">
    <property type="component" value="Unassembled WGS sequence"/>
</dbReference>
<organism evidence="1 2">
    <name type="scientific">Zooshikella ganghwensis</name>
    <dbReference type="NCBI Taxonomy" id="202772"/>
    <lineage>
        <taxon>Bacteria</taxon>
        <taxon>Pseudomonadati</taxon>
        <taxon>Pseudomonadota</taxon>
        <taxon>Gammaproteobacteria</taxon>
        <taxon>Oceanospirillales</taxon>
        <taxon>Zooshikellaceae</taxon>
        <taxon>Zooshikella</taxon>
    </lineage>
</organism>
<protein>
    <submittedName>
        <fullName evidence="1">Uncharacterized protein</fullName>
    </submittedName>
</protein>
<reference evidence="1 2" key="1">
    <citation type="submission" date="2017-04" db="EMBL/GenBank/DDBJ databases">
        <title>Draft genome sequence of Zooshikella ganghwensis VG4 isolated from Red Sea sediments.</title>
        <authorList>
            <person name="Rehman Z."/>
            <person name="Alam I."/>
            <person name="Kamau A."/>
            <person name="Bajic V."/>
            <person name="Leiknes T."/>
        </authorList>
    </citation>
    <scope>NUCLEOTIDE SEQUENCE [LARGE SCALE GENOMIC DNA]</scope>
    <source>
        <strain evidence="1 2">VG4</strain>
    </source>
</reference>
<name>A0A4P9VIV1_9GAMM</name>
<accession>A0A4P9VIV1</accession>
<comment type="caution">
    <text evidence="1">The sequence shown here is derived from an EMBL/GenBank/DDBJ whole genome shotgun (WGS) entry which is preliminary data.</text>
</comment>
<dbReference type="EMBL" id="NDXW01000001">
    <property type="protein sequence ID" value="RDH42130.1"/>
    <property type="molecule type" value="Genomic_DNA"/>
</dbReference>
<evidence type="ECO:0000313" key="1">
    <source>
        <dbReference type="EMBL" id="RDH42130.1"/>
    </source>
</evidence>
<sequence length="82" mass="8680">MASVTHTAPSSCFANNLIHRFASIVLLGKVKGVTLYTQNEGFLVGLVWTVKTSDSINRFLMVLAGPSSEEAPTASTHGCKIG</sequence>
<keyword evidence="2" id="KW-1185">Reference proteome</keyword>
<dbReference type="AlphaFoldDB" id="A0A4P9VIV1"/>
<evidence type="ECO:0000313" key="2">
    <source>
        <dbReference type="Proteomes" id="UP000257039"/>
    </source>
</evidence>
<gene>
    <name evidence="1" type="ORF">B9G39_00990</name>
</gene>
<proteinExistence type="predicted"/>